<comment type="caution">
    <text evidence="15">The sequence shown here is derived from an EMBL/GenBank/DDBJ whole genome shotgun (WGS) entry which is preliminary data.</text>
</comment>
<keyword evidence="6 13" id="KW-0347">Helicase</keyword>
<keyword evidence="3 13" id="KW-0235">DNA replication</keyword>
<dbReference type="Gene3D" id="2.20.28.10">
    <property type="match status" value="1"/>
</dbReference>
<protein>
    <recommendedName>
        <fullName evidence="13">DNA replication licensing factor MCM5</fullName>
        <ecNumber evidence="13">3.6.4.12</ecNumber>
    </recommendedName>
</protein>
<dbReference type="InterPro" id="IPR027925">
    <property type="entry name" value="MCM_N"/>
</dbReference>
<dbReference type="InterPro" id="IPR033762">
    <property type="entry name" value="MCM_OB"/>
</dbReference>
<dbReference type="GO" id="GO:0042555">
    <property type="term" value="C:MCM complex"/>
    <property type="evidence" value="ECO:0007669"/>
    <property type="project" value="UniProtKB-UniRule"/>
</dbReference>
<keyword evidence="16" id="KW-1185">Reference proteome</keyword>
<dbReference type="Pfam" id="PF21933">
    <property type="entry name" value="MCM5_C"/>
    <property type="match status" value="1"/>
</dbReference>
<dbReference type="PROSITE" id="PS00847">
    <property type="entry name" value="MCM_1"/>
    <property type="match status" value="1"/>
</dbReference>
<dbReference type="GO" id="GO:0043138">
    <property type="term" value="F:3'-5' DNA helicase activity"/>
    <property type="evidence" value="ECO:0007669"/>
    <property type="project" value="TreeGrafter"/>
</dbReference>
<dbReference type="PANTHER" id="PTHR11630:SF42">
    <property type="entry name" value="DNA REPLICATION LICENSING FACTOR MCM5"/>
    <property type="match status" value="1"/>
</dbReference>
<keyword evidence="4 12" id="KW-0547">Nucleotide-binding</keyword>
<dbReference type="SUPFAM" id="SSF52540">
    <property type="entry name" value="P-loop containing nucleoside triphosphate hydrolases"/>
    <property type="match status" value="1"/>
</dbReference>
<dbReference type="PRINTS" id="PR01661">
    <property type="entry name" value="MCMPROTEIN5"/>
</dbReference>
<feature type="domain" description="MCM C-terminal AAA(+) ATPase" evidence="14">
    <location>
        <begin position="337"/>
        <end position="518"/>
    </location>
</feature>
<evidence type="ECO:0000256" key="9">
    <source>
        <dbReference type="ARBA" id="ARBA00023242"/>
    </source>
</evidence>
<evidence type="ECO:0000256" key="5">
    <source>
        <dbReference type="ARBA" id="ARBA00022801"/>
    </source>
</evidence>
<dbReference type="AlphaFoldDB" id="A0AAD9MIM3"/>
<evidence type="ECO:0000256" key="13">
    <source>
        <dbReference type="RuleBase" id="RU368063"/>
    </source>
</evidence>
<dbReference type="InterPro" id="IPR008048">
    <property type="entry name" value="MCM5"/>
</dbReference>
<dbReference type="Gene3D" id="2.40.50.140">
    <property type="entry name" value="Nucleic acid-binding proteins"/>
    <property type="match status" value="1"/>
</dbReference>
<comment type="subunit">
    <text evidence="13">Component of the MCM2-7 complex.</text>
</comment>
<dbReference type="PROSITE" id="PS50051">
    <property type="entry name" value="MCM_2"/>
    <property type="match status" value="1"/>
</dbReference>
<dbReference type="Pfam" id="PF00493">
    <property type="entry name" value="MCM"/>
    <property type="match status" value="1"/>
</dbReference>
<keyword evidence="8 12" id="KW-0238">DNA-binding</keyword>
<dbReference type="InterPro" id="IPR001208">
    <property type="entry name" value="MCM_dom"/>
</dbReference>
<comment type="subcellular location">
    <subcellularLocation>
        <location evidence="1 13">Nucleus</location>
    </subcellularLocation>
</comment>
<dbReference type="Pfam" id="PF17207">
    <property type="entry name" value="MCM_OB"/>
    <property type="match status" value="1"/>
</dbReference>
<dbReference type="InterPro" id="IPR054125">
    <property type="entry name" value="MCM5_C"/>
</dbReference>
<dbReference type="GO" id="GO:0003697">
    <property type="term" value="F:single-stranded DNA binding"/>
    <property type="evidence" value="ECO:0007669"/>
    <property type="project" value="TreeGrafter"/>
</dbReference>
<evidence type="ECO:0000256" key="4">
    <source>
        <dbReference type="ARBA" id="ARBA00022741"/>
    </source>
</evidence>
<dbReference type="GO" id="GO:0005634">
    <property type="term" value="C:nucleus"/>
    <property type="evidence" value="ECO:0007669"/>
    <property type="project" value="UniProtKB-SubCell"/>
</dbReference>
<evidence type="ECO:0000256" key="10">
    <source>
        <dbReference type="ARBA" id="ARBA00023306"/>
    </source>
</evidence>
<keyword evidence="9 13" id="KW-0539">Nucleus</keyword>
<proteinExistence type="inferred from homology"/>
<dbReference type="Gene3D" id="3.30.1640.10">
    <property type="entry name" value="mini-chromosome maintenance (MCM) complex, chain A, domain 1"/>
    <property type="match status" value="1"/>
</dbReference>
<accession>A0AAD9MIM3</accession>
<evidence type="ECO:0000256" key="12">
    <source>
        <dbReference type="RuleBase" id="RU004070"/>
    </source>
</evidence>
<keyword evidence="5 13" id="KW-0378">Hydrolase</keyword>
<dbReference type="InterPro" id="IPR031327">
    <property type="entry name" value="MCM"/>
</dbReference>
<dbReference type="SUPFAM" id="SSF50249">
    <property type="entry name" value="Nucleic acid-binding proteins"/>
    <property type="match status" value="1"/>
</dbReference>
<evidence type="ECO:0000256" key="6">
    <source>
        <dbReference type="ARBA" id="ARBA00022806"/>
    </source>
</evidence>
<evidence type="ECO:0000256" key="2">
    <source>
        <dbReference type="ARBA" id="ARBA00008010"/>
    </source>
</evidence>
<comment type="function">
    <text evidence="13">Acts as component of the MCM2-7 complex (MCM complex) which is the replicative helicase essential for 'once per cell cycle' DNA replication initiation and elongation in eukaryotic cells. The active ATPase sites in the MCM2-7 ring are formed through the interaction surfaces of two neighboring subunits such that a critical structure of a conserved arginine finger motif is provided in trans relative to the ATP-binding site of the Walker A box of the adjacent subunit. The six ATPase active sites, however, are likely to contribute differentially to the complex helicase activity.</text>
</comment>
<dbReference type="SMART" id="SM00350">
    <property type="entry name" value="MCM"/>
    <property type="match status" value="1"/>
</dbReference>
<dbReference type="Proteomes" id="UP001255856">
    <property type="component" value="Unassembled WGS sequence"/>
</dbReference>
<dbReference type="GO" id="GO:0016787">
    <property type="term" value="F:hydrolase activity"/>
    <property type="evidence" value="ECO:0007669"/>
    <property type="project" value="UniProtKB-KW"/>
</dbReference>
<evidence type="ECO:0000256" key="7">
    <source>
        <dbReference type="ARBA" id="ARBA00022840"/>
    </source>
</evidence>
<dbReference type="GO" id="GO:0003688">
    <property type="term" value="F:DNA replication origin binding"/>
    <property type="evidence" value="ECO:0007669"/>
    <property type="project" value="UniProtKB-UniRule"/>
</dbReference>
<organism evidence="15 16">
    <name type="scientific">Prototheca wickerhamii</name>
    <dbReference type="NCBI Taxonomy" id="3111"/>
    <lineage>
        <taxon>Eukaryota</taxon>
        <taxon>Viridiplantae</taxon>
        <taxon>Chlorophyta</taxon>
        <taxon>core chlorophytes</taxon>
        <taxon>Trebouxiophyceae</taxon>
        <taxon>Chlorellales</taxon>
        <taxon>Chlorellaceae</taxon>
        <taxon>Prototheca</taxon>
    </lineage>
</organism>
<gene>
    <name evidence="15" type="ORF">QBZ16_000252</name>
</gene>
<reference evidence="15" key="1">
    <citation type="submission" date="2021-01" db="EMBL/GenBank/DDBJ databases">
        <authorList>
            <person name="Eckstrom K.M.E."/>
        </authorList>
    </citation>
    <scope>NUCLEOTIDE SEQUENCE</scope>
    <source>
        <strain evidence="15">UVCC 0001</strain>
    </source>
</reference>
<dbReference type="Gene3D" id="3.40.50.300">
    <property type="entry name" value="P-loop containing nucleotide triphosphate hydrolases"/>
    <property type="match status" value="2"/>
</dbReference>
<dbReference type="PRINTS" id="PR01657">
    <property type="entry name" value="MCMFAMILY"/>
</dbReference>
<evidence type="ECO:0000259" key="14">
    <source>
        <dbReference type="PROSITE" id="PS50051"/>
    </source>
</evidence>
<dbReference type="GO" id="GO:0006270">
    <property type="term" value="P:DNA replication initiation"/>
    <property type="evidence" value="ECO:0007669"/>
    <property type="project" value="UniProtKB-UniRule"/>
</dbReference>
<evidence type="ECO:0000256" key="11">
    <source>
        <dbReference type="ARBA" id="ARBA00047995"/>
    </source>
</evidence>
<dbReference type="InterPro" id="IPR012340">
    <property type="entry name" value="NA-bd_OB-fold"/>
</dbReference>
<comment type="catalytic activity">
    <reaction evidence="11 13">
        <text>ATP + H2O = ADP + phosphate + H(+)</text>
        <dbReference type="Rhea" id="RHEA:13065"/>
        <dbReference type="ChEBI" id="CHEBI:15377"/>
        <dbReference type="ChEBI" id="CHEBI:15378"/>
        <dbReference type="ChEBI" id="CHEBI:30616"/>
        <dbReference type="ChEBI" id="CHEBI:43474"/>
        <dbReference type="ChEBI" id="CHEBI:456216"/>
        <dbReference type="EC" id="3.6.4.12"/>
    </reaction>
</comment>
<dbReference type="GO" id="GO:0000727">
    <property type="term" value="P:double-strand break repair via break-induced replication"/>
    <property type="evidence" value="ECO:0007669"/>
    <property type="project" value="TreeGrafter"/>
</dbReference>
<dbReference type="InterPro" id="IPR027417">
    <property type="entry name" value="P-loop_NTPase"/>
</dbReference>
<evidence type="ECO:0000256" key="8">
    <source>
        <dbReference type="ARBA" id="ARBA00023125"/>
    </source>
</evidence>
<evidence type="ECO:0000256" key="1">
    <source>
        <dbReference type="ARBA" id="ARBA00004123"/>
    </source>
</evidence>
<comment type="similarity">
    <text evidence="2 12">Belongs to the MCM family.</text>
</comment>
<sequence length="721" mass="78550">MSGFDEGALYYSDQQFISVGRDDERTTLTQQQALTKFGEFIRTFQVDNKSSSFPYADQLARNPTRLRIDLAHLAHPVYGAPDLASALMESPGEFLPLFEAAAKAEAARCRPDDAAPAGDVQVMLFKSSGGGTQGMREIKPELLVSRLVIVPGIVTAASRPKHKATYVTVQCRQCRHTQRLPCRPGVGGVSVPRQCGAAAAQAQAGGRGGASACGIDPYVILPDRAECVDQQTLKVQERPEDVPTGDLPRSMMCLVDRALVGTVSPGTRVTAVGILSIYQSREPGRGGDRAGGAAIRQTYIRVVGFQEDVLNGDTARRPTFSLEEEHAFRDFASRPGALERIFARIAPGIFGHEDIKRAIAALLFGGARKRMPDGTYRRGDINVLLLGDPSTAKSQFLKFASKTAPIAVYTSGKGSSAAGLTASVIRDPASREFYLEGGAMVLADGGIVCIDEFDKMRPEDRVAIHEAMEQQTISIAKAGITTMLRSRTSSTILSRFDLIFIVKDERSMERDRQIAQHVLGVHRAAGGAARAVSSDEPSEEAAAERFFKRYIEYARCSCAPRITDGAAALLSAEYVDLRAEARRAASAEGADAPAVPVTVRQLEAIVRISEALARMQLRTVATEAHVRAALDLFKASTMDAVRSGLVDTLVFTEEQRAELRRVEDQIRRRVAVGGYVSERKLLDELARVGFAESLSRKGLLFLQSTGDFEYRRERRLVHRMR</sequence>
<dbReference type="GO" id="GO:0017116">
    <property type="term" value="F:single-stranded DNA helicase activity"/>
    <property type="evidence" value="ECO:0007669"/>
    <property type="project" value="TreeGrafter"/>
</dbReference>
<evidence type="ECO:0000313" key="15">
    <source>
        <dbReference type="EMBL" id="KAK2080399.1"/>
    </source>
</evidence>
<keyword evidence="10 13" id="KW-0131">Cell cycle</keyword>
<dbReference type="PANTHER" id="PTHR11630">
    <property type="entry name" value="DNA REPLICATION LICENSING FACTOR MCM FAMILY MEMBER"/>
    <property type="match status" value="1"/>
</dbReference>
<dbReference type="Pfam" id="PF17855">
    <property type="entry name" value="MCM_lid"/>
    <property type="match status" value="1"/>
</dbReference>
<name>A0AAD9MIM3_PROWI</name>
<evidence type="ECO:0000313" key="16">
    <source>
        <dbReference type="Proteomes" id="UP001255856"/>
    </source>
</evidence>
<dbReference type="InterPro" id="IPR041562">
    <property type="entry name" value="MCM_lid"/>
</dbReference>
<dbReference type="EC" id="3.6.4.12" evidence="13"/>
<dbReference type="Pfam" id="PF14551">
    <property type="entry name" value="MCM_N"/>
    <property type="match status" value="1"/>
</dbReference>
<dbReference type="GO" id="GO:0005524">
    <property type="term" value="F:ATP binding"/>
    <property type="evidence" value="ECO:0007669"/>
    <property type="project" value="UniProtKB-UniRule"/>
</dbReference>
<dbReference type="EMBL" id="JASFZW010000001">
    <property type="protein sequence ID" value="KAK2080399.1"/>
    <property type="molecule type" value="Genomic_DNA"/>
</dbReference>
<dbReference type="InterPro" id="IPR018525">
    <property type="entry name" value="MCM_CS"/>
</dbReference>
<evidence type="ECO:0000256" key="3">
    <source>
        <dbReference type="ARBA" id="ARBA00022705"/>
    </source>
</evidence>
<keyword evidence="7 12" id="KW-0067">ATP-binding</keyword>